<dbReference type="EMBL" id="SSTE01009356">
    <property type="protein sequence ID" value="KAA0053570.1"/>
    <property type="molecule type" value="Genomic_DNA"/>
</dbReference>
<organism evidence="3 4">
    <name type="scientific">Cucumis melo var. makuwa</name>
    <name type="common">Oriental melon</name>
    <dbReference type="NCBI Taxonomy" id="1194695"/>
    <lineage>
        <taxon>Eukaryota</taxon>
        <taxon>Viridiplantae</taxon>
        <taxon>Streptophyta</taxon>
        <taxon>Embryophyta</taxon>
        <taxon>Tracheophyta</taxon>
        <taxon>Spermatophyta</taxon>
        <taxon>Magnoliopsida</taxon>
        <taxon>eudicotyledons</taxon>
        <taxon>Gunneridae</taxon>
        <taxon>Pentapetalae</taxon>
        <taxon>rosids</taxon>
        <taxon>fabids</taxon>
        <taxon>Cucurbitales</taxon>
        <taxon>Cucurbitaceae</taxon>
        <taxon>Benincaseae</taxon>
        <taxon>Cucumis</taxon>
    </lineage>
</organism>
<dbReference type="Proteomes" id="UP000321393">
    <property type="component" value="Unassembled WGS sequence"/>
</dbReference>
<evidence type="ECO:0000259" key="1">
    <source>
        <dbReference type="Pfam" id="PF13952"/>
    </source>
</evidence>
<evidence type="ECO:0000259" key="2">
    <source>
        <dbReference type="Pfam" id="PF13960"/>
    </source>
</evidence>
<protein>
    <submittedName>
        <fullName evidence="3">Transposase</fullName>
    </submittedName>
</protein>
<accession>A0A5A7UEE8</accession>
<comment type="caution">
    <text evidence="3">The sequence shown here is derived from an EMBL/GenBank/DDBJ whole genome shotgun (WGS) entry which is preliminary data.</text>
</comment>
<gene>
    <name evidence="3" type="ORF">E6C27_scaffold190G001370</name>
</gene>
<dbReference type="Pfam" id="PF13952">
    <property type="entry name" value="DUF4216"/>
    <property type="match status" value="1"/>
</dbReference>
<dbReference type="InterPro" id="IPR025452">
    <property type="entry name" value="DUF4218"/>
</dbReference>
<name>A0A5A7UEE8_CUCMM</name>
<dbReference type="PANTHER" id="PTHR48258">
    <property type="entry name" value="DUF4218 DOMAIN-CONTAINING PROTEIN-RELATED"/>
    <property type="match status" value="1"/>
</dbReference>
<sequence>MKVLKSFVRKRNRPEGCIAEAQVCEEAVHFYSDILSGLDKIVLGSLNSKEEKQTDRPLSAGTYVRPDMQQLKQTHLHILQNTEEVMCELHEGKVVSNTIRWLAHGPNCGVMTYEGYMVSSAKDKNPVIGDMSFYGIIEDFWEVSYNTFNNILFKCKRVENKNGVRIDDLHFTLVDLSRIGHSSDSFIIATHGQQVFYVSDPVDPRWSVVVRPPQKDFPYKCANDDIGDMLRHYPPVSKWNSTSDIDESGDAYTRLDCEGTWVTT</sequence>
<dbReference type="OrthoDB" id="1933679at2759"/>
<evidence type="ECO:0000313" key="4">
    <source>
        <dbReference type="Proteomes" id="UP000321393"/>
    </source>
</evidence>
<dbReference type="InterPro" id="IPR025312">
    <property type="entry name" value="DUF4216"/>
</dbReference>
<proteinExistence type="predicted"/>
<evidence type="ECO:0000313" key="3">
    <source>
        <dbReference type="EMBL" id="KAA0053570.1"/>
    </source>
</evidence>
<dbReference type="Pfam" id="PF13960">
    <property type="entry name" value="DUF4218"/>
    <property type="match status" value="1"/>
</dbReference>
<dbReference type="PANTHER" id="PTHR48258:SF9">
    <property type="entry name" value="OS01G0348150 PROTEIN"/>
    <property type="match status" value="1"/>
</dbReference>
<feature type="domain" description="DUF4216" evidence="1">
    <location>
        <begin position="141"/>
        <end position="209"/>
    </location>
</feature>
<feature type="domain" description="DUF4218" evidence="2">
    <location>
        <begin position="2"/>
        <end position="39"/>
    </location>
</feature>
<dbReference type="AlphaFoldDB" id="A0A5A7UEE8"/>
<reference evidence="3 4" key="1">
    <citation type="submission" date="2019-08" db="EMBL/GenBank/DDBJ databases">
        <title>Draft genome sequences of two oriental melons (Cucumis melo L. var makuwa).</title>
        <authorList>
            <person name="Kwon S.-Y."/>
        </authorList>
    </citation>
    <scope>NUCLEOTIDE SEQUENCE [LARGE SCALE GENOMIC DNA]</scope>
    <source>
        <strain evidence="4">cv. SW 3</strain>
        <tissue evidence="3">Leaf</tissue>
    </source>
</reference>